<dbReference type="EMBL" id="SZOH01002382">
    <property type="protein sequence ID" value="TKI95228.1"/>
    <property type="molecule type" value="Genomic_DNA"/>
</dbReference>
<dbReference type="AlphaFoldDB" id="A0A9X9A4V5"/>
<evidence type="ECO:0000313" key="3">
    <source>
        <dbReference type="Proteomes" id="UP000308444"/>
    </source>
</evidence>
<dbReference type="PANTHER" id="PTHR10742:SF342">
    <property type="entry name" value="AMINE OXIDASE"/>
    <property type="match status" value="1"/>
</dbReference>
<name>A0A9X9A4V5_BACCE</name>
<dbReference type="GO" id="GO:0009063">
    <property type="term" value="P:amino acid catabolic process"/>
    <property type="evidence" value="ECO:0007669"/>
    <property type="project" value="TreeGrafter"/>
</dbReference>
<gene>
    <name evidence="2" type="ORF">FC695_27590</name>
</gene>
<dbReference type="SUPFAM" id="SSF51905">
    <property type="entry name" value="FAD/NAD(P)-binding domain"/>
    <property type="match status" value="1"/>
</dbReference>
<dbReference type="Pfam" id="PF01593">
    <property type="entry name" value="Amino_oxidase"/>
    <property type="match status" value="1"/>
</dbReference>
<dbReference type="InterPro" id="IPR002937">
    <property type="entry name" value="Amino_oxidase"/>
</dbReference>
<dbReference type="Gene3D" id="3.50.50.60">
    <property type="entry name" value="FAD/NAD(P)-binding domain"/>
    <property type="match status" value="1"/>
</dbReference>
<reference evidence="2 3" key="1">
    <citation type="journal article" date="2019" name="Environ. Microbiol.">
        <title>An active ?-lactamase is a part of an orchestrated cell wall stress resistance network of Bacillus subtilis and related rhizosphere species.</title>
        <authorList>
            <person name="Bucher T."/>
            <person name="Keren-Paz A."/>
            <person name="Hausser J."/>
            <person name="Olender T."/>
            <person name="Cytryn E."/>
            <person name="Kolodkin-Gal I."/>
        </authorList>
    </citation>
    <scope>NUCLEOTIDE SEQUENCE [LARGE SCALE GENOMIC DNA]</scope>
    <source>
        <strain evidence="2 3">I32</strain>
    </source>
</reference>
<evidence type="ECO:0000259" key="1">
    <source>
        <dbReference type="Pfam" id="PF01593"/>
    </source>
</evidence>
<dbReference type="GO" id="GO:0001716">
    <property type="term" value="F:L-amino-acid oxidase activity"/>
    <property type="evidence" value="ECO:0007669"/>
    <property type="project" value="TreeGrafter"/>
</dbReference>
<feature type="non-terminal residue" evidence="2">
    <location>
        <position position="198"/>
    </location>
</feature>
<feature type="domain" description="Amine oxidase" evidence="1">
    <location>
        <begin position="38"/>
        <end position="185"/>
    </location>
</feature>
<dbReference type="InterPro" id="IPR050281">
    <property type="entry name" value="Flavin_monoamine_oxidase"/>
</dbReference>
<dbReference type="Gene3D" id="3.90.660.10">
    <property type="match status" value="1"/>
</dbReference>
<dbReference type="InterPro" id="IPR036188">
    <property type="entry name" value="FAD/NAD-bd_sf"/>
</dbReference>
<evidence type="ECO:0000313" key="2">
    <source>
        <dbReference type="EMBL" id="TKI95228.1"/>
    </source>
</evidence>
<dbReference type="Gene3D" id="1.10.405.10">
    <property type="entry name" value="Guanine Nucleotide Dissociation Inhibitor, domain 1"/>
    <property type="match status" value="1"/>
</dbReference>
<comment type="caution">
    <text evidence="2">The sequence shown here is derived from an EMBL/GenBank/DDBJ whole genome shotgun (WGS) entry which is preliminary data.</text>
</comment>
<dbReference type="PRINTS" id="PR00419">
    <property type="entry name" value="ADXRDTASE"/>
</dbReference>
<accession>A0A9X9A4V5</accession>
<dbReference type="Proteomes" id="UP000308444">
    <property type="component" value="Unassembled WGS sequence"/>
</dbReference>
<sequence>MQKDIMYNTEMDEALKVIDKGLKKTISPKQIIVVGAGMAGLVSASLLKAAGHDVKIFEANNRVGGRIETVRMEDTGLYLDVGAMRIPYSHTLTMTYIRKFGLQVRPFINRNETDIIYVNGRKTTLKQYEKDPSILRYPVEMNEVGKTSEELLLLAVQPIINFIKKNPEKNWDVVVKDFGRYSTGQFLKYHPYQYNTYF</sequence>
<proteinExistence type="predicted"/>
<organism evidence="2 3">
    <name type="scientific">Bacillus cereus</name>
    <dbReference type="NCBI Taxonomy" id="1396"/>
    <lineage>
        <taxon>Bacteria</taxon>
        <taxon>Bacillati</taxon>
        <taxon>Bacillota</taxon>
        <taxon>Bacilli</taxon>
        <taxon>Bacillales</taxon>
        <taxon>Bacillaceae</taxon>
        <taxon>Bacillus</taxon>
        <taxon>Bacillus cereus group</taxon>
    </lineage>
</organism>
<protein>
    <submittedName>
        <fullName evidence="2">Amine oxidase</fullName>
    </submittedName>
</protein>
<dbReference type="PANTHER" id="PTHR10742">
    <property type="entry name" value="FLAVIN MONOAMINE OXIDASE"/>
    <property type="match status" value="1"/>
</dbReference>